<dbReference type="InterPro" id="IPR032466">
    <property type="entry name" value="Metal_Hydrolase"/>
</dbReference>
<reference evidence="5" key="1">
    <citation type="journal article" date="2019" name="Int. J. Syst. Evol. Microbiol.">
        <title>The Global Catalogue of Microorganisms (GCM) 10K type strain sequencing project: providing services to taxonomists for standard genome sequencing and annotation.</title>
        <authorList>
            <consortium name="The Broad Institute Genomics Platform"/>
            <consortium name="The Broad Institute Genome Sequencing Center for Infectious Disease"/>
            <person name="Wu L."/>
            <person name="Ma J."/>
        </authorList>
    </citation>
    <scope>NUCLEOTIDE SEQUENCE [LARGE SCALE GENOMIC DNA]</scope>
    <source>
        <strain evidence="5">JCM 3146</strain>
    </source>
</reference>
<sequence length="323" mass="33841">MTEGAGRFARTVLGDVPADELGIVDAHDHLFFRSRQLPGHELDDADAAVSELRGFRALGGRTVAQWTPYGLGRRAEALAAVAKAGDVHVIAATGMHQAAHYEPGVVENVYGRLDELFVEELTVGMDGGTLPRAGMIKVAGGFHGLDDHARTVMAAAARAHHATGAPIGVHHELGTASLDVLDLLCGRHGVPPERVILGHLNRFPDPSVHAEAGRAGAFLAFDGPSRANHATDWRLFDLLAALVEAGHADRLLLGGDTTTAAARASTGGGPGIPYLLRVMRPRIVRDLGEAVAEQIFVANPARAFAVDWRGGDRPRAAGPGAAG</sequence>
<comment type="similarity">
    <text evidence="3">Belongs to the metallo-dependent hydrolases superfamily. Phosphotriesterase family.</text>
</comment>
<dbReference type="PROSITE" id="PS51347">
    <property type="entry name" value="PHOSPHOTRIESTERASE_2"/>
    <property type="match status" value="1"/>
</dbReference>
<comment type="caution">
    <text evidence="4">The sequence shown here is derived from an EMBL/GenBank/DDBJ whole genome shotgun (WGS) entry which is preliminary data.</text>
</comment>
<evidence type="ECO:0000256" key="3">
    <source>
        <dbReference type="PROSITE-ProRule" id="PRU00679"/>
    </source>
</evidence>
<dbReference type="Gene3D" id="3.20.20.140">
    <property type="entry name" value="Metal-dependent hydrolases"/>
    <property type="match status" value="1"/>
</dbReference>
<keyword evidence="2" id="KW-0378">Hydrolase</keyword>
<organism evidence="4 5">
    <name type="scientific">Actinoallomurus spadix</name>
    <dbReference type="NCBI Taxonomy" id="79912"/>
    <lineage>
        <taxon>Bacteria</taxon>
        <taxon>Bacillati</taxon>
        <taxon>Actinomycetota</taxon>
        <taxon>Actinomycetes</taxon>
        <taxon>Streptosporangiales</taxon>
        <taxon>Thermomonosporaceae</taxon>
        <taxon>Actinoallomurus</taxon>
    </lineage>
</organism>
<dbReference type="SUPFAM" id="SSF51556">
    <property type="entry name" value="Metallo-dependent hydrolases"/>
    <property type="match status" value="1"/>
</dbReference>
<dbReference type="RefSeq" id="WP_252801101.1">
    <property type="nucleotide sequence ID" value="NZ_BAAABM010000037.1"/>
</dbReference>
<dbReference type="Proteomes" id="UP001501822">
    <property type="component" value="Unassembled WGS sequence"/>
</dbReference>
<feature type="modified residue" description="N6-carboxylysine" evidence="3">
    <location>
        <position position="137"/>
    </location>
</feature>
<dbReference type="EMBL" id="BAAABM010000037">
    <property type="protein sequence ID" value="GAA0347021.1"/>
    <property type="molecule type" value="Genomic_DNA"/>
</dbReference>
<evidence type="ECO:0000256" key="1">
    <source>
        <dbReference type="ARBA" id="ARBA00022723"/>
    </source>
</evidence>
<evidence type="ECO:0000313" key="4">
    <source>
        <dbReference type="EMBL" id="GAA0347021.1"/>
    </source>
</evidence>
<accession>A0ABP3GJN3</accession>
<name>A0ABP3GJN3_9ACTN</name>
<dbReference type="PANTHER" id="PTHR10819:SF3">
    <property type="entry name" value="PHOSPHOTRIESTERASE-RELATED PROTEIN"/>
    <property type="match status" value="1"/>
</dbReference>
<evidence type="ECO:0000313" key="5">
    <source>
        <dbReference type="Proteomes" id="UP001501822"/>
    </source>
</evidence>
<dbReference type="InterPro" id="IPR001559">
    <property type="entry name" value="Phosphotriesterase"/>
</dbReference>
<proteinExistence type="inferred from homology"/>
<keyword evidence="1" id="KW-0479">Metal-binding</keyword>
<dbReference type="Pfam" id="PF02126">
    <property type="entry name" value="PTE"/>
    <property type="match status" value="1"/>
</dbReference>
<evidence type="ECO:0000256" key="2">
    <source>
        <dbReference type="ARBA" id="ARBA00022801"/>
    </source>
</evidence>
<dbReference type="PIRSF" id="PIRSF016839">
    <property type="entry name" value="PhP"/>
    <property type="match status" value="1"/>
</dbReference>
<keyword evidence="5" id="KW-1185">Reference proteome</keyword>
<dbReference type="PANTHER" id="PTHR10819">
    <property type="entry name" value="PHOSPHOTRIESTERASE-RELATED"/>
    <property type="match status" value="1"/>
</dbReference>
<gene>
    <name evidence="4" type="ORF">GCM10010151_40840</name>
</gene>
<protein>
    <submittedName>
        <fullName evidence="4">Phosphotriesterase</fullName>
    </submittedName>
</protein>